<organism evidence="2 3">
    <name type="scientific">Kitasatospora xanthocidica</name>
    <dbReference type="NCBI Taxonomy" id="83382"/>
    <lineage>
        <taxon>Bacteria</taxon>
        <taxon>Bacillati</taxon>
        <taxon>Actinomycetota</taxon>
        <taxon>Actinomycetes</taxon>
        <taxon>Kitasatosporales</taxon>
        <taxon>Streptomycetaceae</taxon>
        <taxon>Kitasatospora</taxon>
    </lineage>
</organism>
<comment type="caution">
    <text evidence="2">The sequence shown here is derived from an EMBL/GenBank/DDBJ whole genome shotgun (WGS) entry which is preliminary data.</text>
</comment>
<reference evidence="2 3" key="1">
    <citation type="submission" date="2018-08" db="EMBL/GenBank/DDBJ databases">
        <title>Diversity &amp; Physiological Properties of Lignin-Decomposing Actinobacteria from Soil.</title>
        <authorList>
            <person name="Roh S.G."/>
            <person name="Kim S.B."/>
        </authorList>
    </citation>
    <scope>NUCLEOTIDE SEQUENCE [LARGE SCALE GENOMIC DNA]</scope>
    <source>
        <strain evidence="2 3">MMS17-GH009</strain>
    </source>
</reference>
<feature type="region of interest" description="Disordered" evidence="1">
    <location>
        <begin position="19"/>
        <end position="59"/>
    </location>
</feature>
<keyword evidence="3" id="KW-1185">Reference proteome</keyword>
<accession>A0A372ZMY7</accession>
<gene>
    <name evidence="2" type="ORF">DR950_02700</name>
</gene>
<evidence type="ECO:0000313" key="3">
    <source>
        <dbReference type="Proteomes" id="UP000263377"/>
    </source>
</evidence>
<evidence type="ECO:0000256" key="1">
    <source>
        <dbReference type="SAM" id="MobiDB-lite"/>
    </source>
</evidence>
<name>A0A372ZMY7_9ACTN</name>
<dbReference type="AlphaFoldDB" id="A0A372ZMY7"/>
<protein>
    <submittedName>
        <fullName evidence="2">Uncharacterized protein</fullName>
    </submittedName>
</protein>
<dbReference type="EMBL" id="QVIG01000001">
    <property type="protein sequence ID" value="RGD56842.1"/>
    <property type="molecule type" value="Genomic_DNA"/>
</dbReference>
<proteinExistence type="predicted"/>
<dbReference type="Proteomes" id="UP000263377">
    <property type="component" value="Unassembled WGS sequence"/>
</dbReference>
<sequence>MDLRAVDREAVRVTIGRQFPARERPAPASPPTGTPECEASSCAGIATPGPAEPHTARPGRSPLPVIAAVVVCRAGFAVGRTAGW</sequence>
<evidence type="ECO:0000313" key="2">
    <source>
        <dbReference type="EMBL" id="RGD56842.1"/>
    </source>
</evidence>